<dbReference type="PANTHER" id="PTHR13096">
    <property type="entry name" value="MINA53 MYC INDUCED NUCLEAR ANTIGEN"/>
    <property type="match status" value="1"/>
</dbReference>
<dbReference type="GO" id="GO:0046872">
    <property type="term" value="F:metal ion binding"/>
    <property type="evidence" value="ECO:0007669"/>
    <property type="project" value="UniProtKB-KW"/>
</dbReference>
<dbReference type="STRING" id="93220.A6P55_20080"/>
<gene>
    <name evidence="7" type="ORF">NCTC13160_04650</name>
</gene>
<reference evidence="7 8" key="1">
    <citation type="submission" date="2018-06" db="EMBL/GenBank/DDBJ databases">
        <authorList>
            <consortium name="Pathogen Informatics"/>
            <person name="Doyle S."/>
        </authorList>
    </citation>
    <scope>NUCLEOTIDE SEQUENCE [LARGE SCALE GENOMIC DNA]</scope>
    <source>
        <strain evidence="7 8">NCTC13160</strain>
    </source>
</reference>
<evidence type="ECO:0000313" key="7">
    <source>
        <dbReference type="EMBL" id="SUA81782.1"/>
    </source>
</evidence>
<dbReference type="Proteomes" id="UP000254573">
    <property type="component" value="Unassembled WGS sequence"/>
</dbReference>
<dbReference type="Gene3D" id="2.60.120.650">
    <property type="entry name" value="Cupin"/>
    <property type="match status" value="1"/>
</dbReference>
<dbReference type="EMBL" id="UGSG01000001">
    <property type="protein sequence ID" value="SUA81782.1"/>
    <property type="molecule type" value="Genomic_DNA"/>
</dbReference>
<keyword evidence="2" id="KW-0479">Metal-binding</keyword>
<dbReference type="GO" id="GO:0016706">
    <property type="term" value="F:2-oxoglutarate-dependent dioxygenase activity"/>
    <property type="evidence" value="ECO:0007669"/>
    <property type="project" value="TreeGrafter"/>
</dbReference>
<evidence type="ECO:0000313" key="8">
    <source>
        <dbReference type="Proteomes" id="UP000254573"/>
    </source>
</evidence>
<evidence type="ECO:0000259" key="6">
    <source>
        <dbReference type="PROSITE" id="PS51184"/>
    </source>
</evidence>
<feature type="domain" description="JmjC" evidence="6">
    <location>
        <begin position="101"/>
        <end position="227"/>
    </location>
</feature>
<dbReference type="Gene3D" id="3.40.366.30">
    <property type="entry name" value="50S ribosomal protein L16 arginine hydroxylase, Chain A, Domain 2"/>
    <property type="match status" value="1"/>
</dbReference>
<dbReference type="KEGG" id="ppno:DA70_07075"/>
<sequence length="406" mass="46065">MTTSRPSSPPLGGLTPDAFMKRYWHKRPLLIRQAIPGFMAPLSREALFALAAQDDVESRLITHSRKRWTLEHGPFDADSLPPLSRKQWTLLVQGVNLHAPAVDALMQQFRFIPDARLDDVMISYATDGGGVGPHLDSYDVFLLQAHGQRRWRIGPQRDTTWQEGVPLRILRHFEPEQEWVLEPGDMLYLPPGYAHDGVAQGECMTYSIGFRAPLEQEMLQNFLYYLAENAPELAFARHFAGRYADPKQPAVKHPAALPDAMVDTLAAQLEKVRWGRKEVEDFLGRWLSEPKSHVFFDPPASPVSPGRFAREAASRGIALSPKTQLLYRRNRYYVNGEPLEVPVSTRSTLRALADKRRLNAEECANFEQKDQEIVEIMYDWYASGWVQISADPGPARKLRAVRKKAG</sequence>
<keyword evidence="3" id="KW-0223">Dioxygenase</keyword>
<dbReference type="InterPro" id="IPR046799">
    <property type="entry name" value="ROXA-like_wH"/>
</dbReference>
<dbReference type="InterPro" id="IPR039994">
    <property type="entry name" value="NO66-like"/>
</dbReference>
<keyword evidence="5" id="KW-0408">Iron</keyword>
<comment type="cofactor">
    <cofactor evidence="1">
        <name>Fe(2+)</name>
        <dbReference type="ChEBI" id="CHEBI:29033"/>
    </cofactor>
</comment>
<proteinExistence type="predicted"/>
<dbReference type="SUPFAM" id="SSF51197">
    <property type="entry name" value="Clavaminate synthase-like"/>
    <property type="match status" value="1"/>
</dbReference>
<dbReference type="InterPro" id="IPR003347">
    <property type="entry name" value="JmjC_dom"/>
</dbReference>
<dbReference type="OrthoDB" id="9764016at2"/>
<dbReference type="Pfam" id="PF08007">
    <property type="entry name" value="JmjC_2"/>
    <property type="match status" value="1"/>
</dbReference>
<protein>
    <submittedName>
        <fullName evidence="7">Cupin superfamily protein</fullName>
    </submittedName>
</protein>
<dbReference type="AlphaFoldDB" id="A0A378YX92"/>
<accession>A0A378YX92</accession>
<evidence type="ECO:0000256" key="2">
    <source>
        <dbReference type="ARBA" id="ARBA00022723"/>
    </source>
</evidence>
<organism evidence="7 8">
    <name type="scientific">Pandoraea pnomenusa</name>
    <dbReference type="NCBI Taxonomy" id="93220"/>
    <lineage>
        <taxon>Bacteria</taxon>
        <taxon>Pseudomonadati</taxon>
        <taxon>Pseudomonadota</taxon>
        <taxon>Betaproteobacteria</taxon>
        <taxon>Burkholderiales</taxon>
        <taxon>Burkholderiaceae</taxon>
        <taxon>Pandoraea</taxon>
    </lineage>
</organism>
<evidence type="ECO:0000256" key="4">
    <source>
        <dbReference type="ARBA" id="ARBA00023002"/>
    </source>
</evidence>
<dbReference type="SMART" id="SM00558">
    <property type="entry name" value="JmjC"/>
    <property type="match status" value="1"/>
</dbReference>
<evidence type="ECO:0000256" key="3">
    <source>
        <dbReference type="ARBA" id="ARBA00022964"/>
    </source>
</evidence>
<dbReference type="PANTHER" id="PTHR13096:SF8">
    <property type="entry name" value="RIBOSOMAL OXYGENASE 1"/>
    <property type="match status" value="1"/>
</dbReference>
<dbReference type="Pfam" id="PF20514">
    <property type="entry name" value="WHD_ROXA"/>
    <property type="match status" value="1"/>
</dbReference>
<evidence type="ECO:0000256" key="1">
    <source>
        <dbReference type="ARBA" id="ARBA00001954"/>
    </source>
</evidence>
<dbReference type="KEGG" id="ppnm:LV28_23605"/>
<dbReference type="RefSeq" id="WP_025249359.1">
    <property type="nucleotide sequence ID" value="NZ_CP007506.3"/>
</dbReference>
<evidence type="ECO:0000256" key="5">
    <source>
        <dbReference type="ARBA" id="ARBA00023004"/>
    </source>
</evidence>
<name>A0A378YX92_9BURK</name>
<keyword evidence="4" id="KW-0560">Oxidoreductase</keyword>
<dbReference type="PROSITE" id="PS51184">
    <property type="entry name" value="JMJC"/>
    <property type="match status" value="1"/>
</dbReference>